<dbReference type="KEGG" id="cin:100182368"/>
<dbReference type="FunCoup" id="F6QCG4">
    <property type="interactions" value="1"/>
</dbReference>
<gene>
    <name evidence="2" type="primary">LOC100182368</name>
</gene>
<dbReference type="AlphaFoldDB" id="F6QCG4"/>
<dbReference type="Proteomes" id="UP000008144">
    <property type="component" value="Chromosome 3"/>
</dbReference>
<reference evidence="3" key="1">
    <citation type="journal article" date="2002" name="Science">
        <title>The draft genome of Ciona intestinalis: insights into chordate and vertebrate origins.</title>
        <authorList>
            <person name="Dehal P."/>
            <person name="Satou Y."/>
            <person name="Campbell R.K."/>
            <person name="Chapman J."/>
            <person name="Degnan B."/>
            <person name="De Tomaso A."/>
            <person name="Davidson B."/>
            <person name="Di Gregorio A."/>
            <person name="Gelpke M."/>
            <person name="Goodstein D.M."/>
            <person name="Harafuji N."/>
            <person name="Hastings K.E."/>
            <person name="Ho I."/>
            <person name="Hotta K."/>
            <person name="Huang W."/>
            <person name="Kawashima T."/>
            <person name="Lemaire P."/>
            <person name="Martinez D."/>
            <person name="Meinertzhagen I.A."/>
            <person name="Necula S."/>
            <person name="Nonaka M."/>
            <person name="Putnam N."/>
            <person name="Rash S."/>
            <person name="Saiga H."/>
            <person name="Satake M."/>
            <person name="Terry A."/>
            <person name="Yamada L."/>
            <person name="Wang H.G."/>
            <person name="Awazu S."/>
            <person name="Azumi K."/>
            <person name="Boore J."/>
            <person name="Branno M."/>
            <person name="Chin-Bow S."/>
            <person name="DeSantis R."/>
            <person name="Doyle S."/>
            <person name="Francino P."/>
            <person name="Keys D.N."/>
            <person name="Haga S."/>
            <person name="Hayashi H."/>
            <person name="Hino K."/>
            <person name="Imai K.S."/>
            <person name="Inaba K."/>
            <person name="Kano S."/>
            <person name="Kobayashi K."/>
            <person name="Kobayashi M."/>
            <person name="Lee B.I."/>
            <person name="Makabe K.W."/>
            <person name="Manohar C."/>
            <person name="Matassi G."/>
            <person name="Medina M."/>
            <person name="Mochizuki Y."/>
            <person name="Mount S."/>
            <person name="Morishita T."/>
            <person name="Miura S."/>
            <person name="Nakayama A."/>
            <person name="Nishizaka S."/>
            <person name="Nomoto H."/>
            <person name="Ohta F."/>
            <person name="Oishi K."/>
            <person name="Rigoutsos I."/>
            <person name="Sano M."/>
            <person name="Sasaki A."/>
            <person name="Sasakura Y."/>
            <person name="Shoguchi E."/>
            <person name="Shin-i T."/>
            <person name="Spagnuolo A."/>
            <person name="Stainier D."/>
            <person name="Suzuki M.M."/>
            <person name="Tassy O."/>
            <person name="Takatori N."/>
            <person name="Tokuoka M."/>
            <person name="Yagi K."/>
            <person name="Yoshizaki F."/>
            <person name="Wada S."/>
            <person name="Zhang C."/>
            <person name="Hyatt P.D."/>
            <person name="Larimer F."/>
            <person name="Detter C."/>
            <person name="Doggett N."/>
            <person name="Glavina T."/>
            <person name="Hawkins T."/>
            <person name="Richardson P."/>
            <person name="Lucas S."/>
            <person name="Kohara Y."/>
            <person name="Levine M."/>
            <person name="Satoh N."/>
            <person name="Rokhsar D.S."/>
        </authorList>
    </citation>
    <scope>NUCLEOTIDE SEQUENCE [LARGE SCALE GENOMIC DNA]</scope>
</reference>
<dbReference type="OrthoDB" id="565904at2759"/>
<dbReference type="Ensembl" id="ENSCINT00000020199.3">
    <property type="protein sequence ID" value="ENSCINP00000020199.3"/>
    <property type="gene ID" value="ENSCING00000010079.3"/>
</dbReference>
<proteinExistence type="predicted"/>
<dbReference type="STRING" id="7719.ENSCINP00000020199"/>
<keyword evidence="3" id="KW-1185">Reference proteome</keyword>
<dbReference type="InParanoid" id="F6QCG4"/>
<evidence type="ECO:0000313" key="3">
    <source>
        <dbReference type="Proteomes" id="UP000008144"/>
    </source>
</evidence>
<organism evidence="2 3">
    <name type="scientific">Ciona intestinalis</name>
    <name type="common">Transparent sea squirt</name>
    <name type="synonym">Ascidia intestinalis</name>
    <dbReference type="NCBI Taxonomy" id="7719"/>
    <lineage>
        <taxon>Eukaryota</taxon>
        <taxon>Metazoa</taxon>
        <taxon>Chordata</taxon>
        <taxon>Tunicata</taxon>
        <taxon>Ascidiacea</taxon>
        <taxon>Phlebobranchia</taxon>
        <taxon>Cionidae</taxon>
        <taxon>Ciona</taxon>
    </lineage>
</organism>
<dbReference type="InterPro" id="IPR022272">
    <property type="entry name" value="Lipocalin_CS"/>
</dbReference>
<dbReference type="PANTHER" id="PTHR10612">
    <property type="entry name" value="APOLIPOPROTEIN D"/>
    <property type="match status" value="1"/>
</dbReference>
<dbReference type="GeneID" id="100182368"/>
<name>F6QCG4_CIOIN</name>
<dbReference type="GO" id="GO:0005737">
    <property type="term" value="C:cytoplasm"/>
    <property type="evidence" value="ECO:0000318"/>
    <property type="project" value="GO_Central"/>
</dbReference>
<protein>
    <submittedName>
        <fullName evidence="2">Apolipoprotein D-like</fullName>
    </submittedName>
</protein>
<reference evidence="2" key="4">
    <citation type="submission" date="2025-09" db="UniProtKB">
        <authorList>
            <consortium name="Ensembl"/>
        </authorList>
    </citation>
    <scope>IDENTIFICATION</scope>
</reference>
<reference evidence="2" key="2">
    <citation type="journal article" date="2008" name="Genome Biol.">
        <title>Improved genome assembly and evidence-based global gene model set for the chordate Ciona intestinalis: new insight into intron and operon populations.</title>
        <authorList>
            <person name="Satou Y."/>
            <person name="Mineta K."/>
            <person name="Ogasawara M."/>
            <person name="Sasakura Y."/>
            <person name="Shoguchi E."/>
            <person name="Ueno K."/>
            <person name="Yamada L."/>
            <person name="Matsumoto J."/>
            <person name="Wasserscheid J."/>
            <person name="Dewar K."/>
            <person name="Wiley G.B."/>
            <person name="Macmil S.L."/>
            <person name="Roe B.A."/>
            <person name="Zeller R.W."/>
            <person name="Hastings K.E."/>
            <person name="Lemaire P."/>
            <person name="Lindquist E."/>
            <person name="Endo T."/>
            <person name="Hotta K."/>
            <person name="Inaba K."/>
        </authorList>
    </citation>
    <scope>NUCLEOTIDE SEQUENCE [LARGE SCALE GENOMIC DNA]</scope>
    <source>
        <strain evidence="2">wild type</strain>
    </source>
</reference>
<dbReference type="EMBL" id="EAAA01001713">
    <property type="status" value="NOT_ANNOTATED_CDS"/>
    <property type="molecule type" value="Genomic_DNA"/>
</dbReference>
<dbReference type="GO" id="GO:0000302">
    <property type="term" value="P:response to reactive oxygen species"/>
    <property type="evidence" value="ECO:0000318"/>
    <property type="project" value="GO_Central"/>
</dbReference>
<evidence type="ECO:0000313" key="2">
    <source>
        <dbReference type="Ensembl" id="ENSCINP00000020199.3"/>
    </source>
</evidence>
<dbReference type="PANTHER" id="PTHR10612:SF34">
    <property type="entry name" value="APOLIPOPROTEIN D"/>
    <property type="match status" value="1"/>
</dbReference>
<reference evidence="2" key="3">
    <citation type="submission" date="2025-08" db="UniProtKB">
        <authorList>
            <consortium name="Ensembl"/>
        </authorList>
    </citation>
    <scope>IDENTIFICATION</scope>
</reference>
<dbReference type="GeneTree" id="ENSGT00510000046981"/>
<dbReference type="RefSeq" id="XP_009858014.1">
    <property type="nucleotide sequence ID" value="XM_009859712.3"/>
</dbReference>
<dbReference type="PROSITE" id="PS00213">
    <property type="entry name" value="LIPOCALIN"/>
    <property type="match status" value="1"/>
</dbReference>
<evidence type="ECO:0000256" key="1">
    <source>
        <dbReference type="SAM" id="SignalP"/>
    </source>
</evidence>
<dbReference type="InterPro" id="IPR012674">
    <property type="entry name" value="Calycin"/>
</dbReference>
<dbReference type="SUPFAM" id="SSF50814">
    <property type="entry name" value="Lipocalins"/>
    <property type="match status" value="1"/>
</dbReference>
<accession>A0A1W3JCK1</accession>
<sequence length="222" mass="25480">MHLKQLCLLFTVLGVVASTPRFVSPSVRTYCPNVTVATNFTMNDLVGTWYEVSRTPNQWELGKCTRVHHILSENGTEISLHWEQLVPNRWELEYSYALSIARHIPGLPSANLLLQFIQQGAYPMPYTILDIVPGSYYVAHTCYAFPYRWYPGGFLYVEMAWVMSRTPYMNPISRELRRLTLEQSGVITSWMKNVDQNNCAAAYRELGNNTFLATNGDRRKTA</sequence>
<dbReference type="GO" id="GO:0006629">
    <property type="term" value="P:lipid metabolic process"/>
    <property type="evidence" value="ECO:0000318"/>
    <property type="project" value="GO_Central"/>
</dbReference>
<feature type="signal peptide" evidence="1">
    <location>
        <begin position="1"/>
        <end position="17"/>
    </location>
</feature>
<feature type="chain" id="PRO_5014089872" evidence="1">
    <location>
        <begin position="18"/>
        <end position="222"/>
    </location>
</feature>
<dbReference type="HOGENOM" id="CLU_1244968_0_0_1"/>
<accession>F6QCG4</accession>
<dbReference type="Gene3D" id="2.40.128.20">
    <property type="match status" value="1"/>
</dbReference>
<keyword evidence="1" id="KW-0732">Signal</keyword>